<comment type="caution">
    <text evidence="2">The sequence shown here is derived from an EMBL/GenBank/DDBJ whole genome shotgun (WGS) entry which is preliminary data.</text>
</comment>
<dbReference type="Proteomes" id="UP000637578">
    <property type="component" value="Unassembled WGS sequence"/>
</dbReference>
<dbReference type="InterPro" id="IPR006311">
    <property type="entry name" value="TAT_signal"/>
</dbReference>
<protein>
    <submittedName>
        <fullName evidence="2">Phytoene dehydrogenase</fullName>
    </submittedName>
</protein>
<accession>A0A8J3CDT2</accession>
<dbReference type="GO" id="GO:0016491">
    <property type="term" value="F:oxidoreductase activity"/>
    <property type="evidence" value="ECO:0007669"/>
    <property type="project" value="InterPro"/>
</dbReference>
<dbReference type="EMBL" id="BMMK01000008">
    <property type="protein sequence ID" value="GGM51208.1"/>
    <property type="molecule type" value="Genomic_DNA"/>
</dbReference>
<dbReference type="PANTHER" id="PTHR42923:SF46">
    <property type="entry name" value="AMINE OXIDASE"/>
    <property type="match status" value="1"/>
</dbReference>
<sequence>MMERSHIGRSTRRRFLLGTAGVIGAAALGTSGSPARAAARVARPTVAVLGGGVGGLSAAHELAERDFAVTVYERRALGGKARSIPVPGTGQGGRRDLPGEHGLRAVFGIYHNLPDTLRRIPFPGNANGVFGNLVDVPQVALARSGGREDLHLSVPMSEPAMVPATPEQLIANLRALMETAAHLPPTEALAFANRMFVYLTSCDERRLGQWEHTPWWDFIRAEQMSEDYRRLFGSGATRLVIASRPQETSAHTVASVAEAFFYNIQGRGSDGAPTRILNLPTNEAWIDPWETYLRGLGVRFHVGWTVRDLVMDGGRVAAAEVTDPRGDRQRITADFYVCAMPIERARAVWNDQVLAADPRLVQAATLPTEWMTGIQYYLRRPAPILPGHVLYIDSPWALVSVSQAQFWPGRNLPADYGDGTVAESLSVVISDWDTPGPVSGKPARELSAEQVAAEAWTQLKDHLNDTGRQVLTDADLVTWFLDPAVTGLGGPSPTHEEPLLIHPVGSWQRRPSARTAIPNLVLAADYVATNMNLATMEGANEAAREAVNAILDAMGSSHPRAPIRTRYRPPELDLVKEEDLARYRQGLPNRFDTG</sequence>
<dbReference type="InterPro" id="IPR036188">
    <property type="entry name" value="FAD/NAD-bd_sf"/>
</dbReference>
<dbReference type="AlphaFoldDB" id="A0A8J3CDT2"/>
<feature type="domain" description="Amine oxidase" evidence="1">
    <location>
        <begin position="54"/>
        <end position="551"/>
    </location>
</feature>
<dbReference type="InterPro" id="IPR002937">
    <property type="entry name" value="Amino_oxidase"/>
</dbReference>
<gene>
    <name evidence="2" type="ORF">GCM10012275_22680</name>
</gene>
<dbReference type="PANTHER" id="PTHR42923">
    <property type="entry name" value="PROTOPORPHYRINOGEN OXIDASE"/>
    <property type="match status" value="1"/>
</dbReference>
<dbReference type="SUPFAM" id="SSF51905">
    <property type="entry name" value="FAD/NAD(P)-binding domain"/>
    <property type="match status" value="1"/>
</dbReference>
<dbReference type="Pfam" id="PF01593">
    <property type="entry name" value="Amino_oxidase"/>
    <property type="match status" value="1"/>
</dbReference>
<dbReference type="InterPro" id="IPR050464">
    <property type="entry name" value="Zeta_carotene_desat/Oxidored"/>
</dbReference>
<keyword evidence="3" id="KW-1185">Reference proteome</keyword>
<evidence type="ECO:0000313" key="2">
    <source>
        <dbReference type="EMBL" id="GGM51208.1"/>
    </source>
</evidence>
<evidence type="ECO:0000259" key="1">
    <source>
        <dbReference type="Pfam" id="PF01593"/>
    </source>
</evidence>
<name>A0A8J3CDT2_9PSEU</name>
<reference evidence="2" key="2">
    <citation type="submission" date="2020-09" db="EMBL/GenBank/DDBJ databases">
        <authorList>
            <person name="Sun Q."/>
            <person name="Zhou Y."/>
        </authorList>
    </citation>
    <scope>NUCLEOTIDE SEQUENCE</scope>
    <source>
        <strain evidence="2">CGMCC 4.5737</strain>
    </source>
</reference>
<reference evidence="2" key="1">
    <citation type="journal article" date="2014" name="Int. J. Syst. Evol. Microbiol.">
        <title>Complete genome sequence of Corynebacterium casei LMG S-19264T (=DSM 44701T), isolated from a smear-ripened cheese.</title>
        <authorList>
            <consortium name="US DOE Joint Genome Institute (JGI-PGF)"/>
            <person name="Walter F."/>
            <person name="Albersmeier A."/>
            <person name="Kalinowski J."/>
            <person name="Ruckert C."/>
        </authorList>
    </citation>
    <scope>NUCLEOTIDE SEQUENCE</scope>
    <source>
        <strain evidence="2">CGMCC 4.5737</strain>
    </source>
</reference>
<organism evidence="2 3">
    <name type="scientific">Longimycelium tulufanense</name>
    <dbReference type="NCBI Taxonomy" id="907463"/>
    <lineage>
        <taxon>Bacteria</taxon>
        <taxon>Bacillati</taxon>
        <taxon>Actinomycetota</taxon>
        <taxon>Actinomycetes</taxon>
        <taxon>Pseudonocardiales</taxon>
        <taxon>Pseudonocardiaceae</taxon>
        <taxon>Longimycelium</taxon>
    </lineage>
</organism>
<proteinExistence type="predicted"/>
<dbReference type="Gene3D" id="3.50.50.60">
    <property type="entry name" value="FAD/NAD(P)-binding domain"/>
    <property type="match status" value="1"/>
</dbReference>
<evidence type="ECO:0000313" key="3">
    <source>
        <dbReference type="Proteomes" id="UP000637578"/>
    </source>
</evidence>
<dbReference type="PROSITE" id="PS51318">
    <property type="entry name" value="TAT"/>
    <property type="match status" value="1"/>
</dbReference>